<sequence>MTGFIRGFFSKPTSNEAEASAPVERPKREKAVRPEKEGGAFFLDSNEAQTFGNLEYMKTSKKIRRTFPKTVDSPEEKEFIQELSAMDRIVNGKPETNAAPIVESSPAESKTAESTSRRTAGSDMDMFLKMAKDIKK</sequence>
<organism evidence="2 3">
    <name type="scientific">Leptolyngbya boryana NIES-2135</name>
    <dbReference type="NCBI Taxonomy" id="1973484"/>
    <lineage>
        <taxon>Bacteria</taxon>
        <taxon>Bacillati</taxon>
        <taxon>Cyanobacteriota</taxon>
        <taxon>Cyanophyceae</taxon>
        <taxon>Leptolyngbyales</taxon>
        <taxon>Leptolyngbyaceae</taxon>
        <taxon>Leptolyngbya group</taxon>
        <taxon>Leptolyngbya</taxon>
    </lineage>
</organism>
<name>A0A1Z4JFL0_LEPBY</name>
<feature type="region of interest" description="Disordered" evidence="1">
    <location>
        <begin position="1"/>
        <end position="43"/>
    </location>
</feature>
<accession>A0A1Z4JFL0</accession>
<feature type="region of interest" description="Disordered" evidence="1">
    <location>
        <begin position="92"/>
        <end position="127"/>
    </location>
</feature>
<keyword evidence="3" id="KW-1185">Reference proteome</keyword>
<gene>
    <name evidence="2" type="ORF">NIES2135_23340</name>
</gene>
<evidence type="ECO:0000313" key="2">
    <source>
        <dbReference type="EMBL" id="BAY55510.1"/>
    </source>
</evidence>
<reference evidence="2 3" key="1">
    <citation type="submission" date="2017-06" db="EMBL/GenBank/DDBJ databases">
        <title>Genome sequencing of cyanobaciteial culture collection at National Institute for Environmental Studies (NIES).</title>
        <authorList>
            <person name="Hirose Y."/>
            <person name="Shimura Y."/>
            <person name="Fujisawa T."/>
            <person name="Nakamura Y."/>
            <person name="Kawachi M."/>
        </authorList>
    </citation>
    <scope>NUCLEOTIDE SEQUENCE [LARGE SCALE GENOMIC DNA]</scope>
    <source>
        <strain evidence="2 3">NIES-2135</strain>
    </source>
</reference>
<dbReference type="EMBL" id="AP018203">
    <property type="protein sequence ID" value="BAY55510.1"/>
    <property type="molecule type" value="Genomic_DNA"/>
</dbReference>
<dbReference type="AlphaFoldDB" id="A0A1Z4JFL0"/>
<feature type="compositionally biased region" description="Polar residues" evidence="1">
    <location>
        <begin position="106"/>
        <end position="119"/>
    </location>
</feature>
<protein>
    <submittedName>
        <fullName evidence="2">Uncharacterized protein</fullName>
    </submittedName>
</protein>
<evidence type="ECO:0000313" key="3">
    <source>
        <dbReference type="Proteomes" id="UP000217895"/>
    </source>
</evidence>
<feature type="compositionally biased region" description="Basic and acidic residues" evidence="1">
    <location>
        <begin position="24"/>
        <end position="38"/>
    </location>
</feature>
<dbReference type="Proteomes" id="UP000217895">
    <property type="component" value="Chromosome"/>
</dbReference>
<evidence type="ECO:0000256" key="1">
    <source>
        <dbReference type="SAM" id="MobiDB-lite"/>
    </source>
</evidence>
<proteinExistence type="predicted"/>